<evidence type="ECO:0000259" key="1">
    <source>
        <dbReference type="Pfam" id="PF00534"/>
    </source>
</evidence>
<dbReference type="Pfam" id="PF00534">
    <property type="entry name" value="Glycos_transf_1"/>
    <property type="match status" value="1"/>
</dbReference>
<sequence length="203" mass="22213">MDKVSLLRGYSIESVDRPVVFFGGRLTDQKGVDTLLRAASIYSKIDGRPITLIAGDGNLRDDLEKLAAELKLDSVYFLGAQSHEQMVKLFNVADVAAMPSILEAFGLVALEALACGTPVIAGNVGGFSQIVNEQVGYLMKPGDSDTLAEKITTFIRDGFKEKVRGKAAAYIRQNFSWDKTVENIEKIYEQVLSHHNKVSDRGS</sequence>
<dbReference type="EMBL" id="BARS01007701">
    <property type="protein sequence ID" value="GAF68437.1"/>
    <property type="molecule type" value="Genomic_DNA"/>
</dbReference>
<name>X0RXF7_9ZZZZ</name>
<dbReference type="AlphaFoldDB" id="X0RXF7"/>
<reference evidence="2" key="1">
    <citation type="journal article" date="2014" name="Front. Microbiol.">
        <title>High frequency of phylogenetically diverse reductive dehalogenase-homologous genes in deep subseafloor sedimentary metagenomes.</title>
        <authorList>
            <person name="Kawai M."/>
            <person name="Futagami T."/>
            <person name="Toyoda A."/>
            <person name="Takaki Y."/>
            <person name="Nishi S."/>
            <person name="Hori S."/>
            <person name="Arai W."/>
            <person name="Tsubouchi T."/>
            <person name="Morono Y."/>
            <person name="Uchiyama I."/>
            <person name="Ito T."/>
            <person name="Fujiyama A."/>
            <person name="Inagaki F."/>
            <person name="Takami H."/>
        </authorList>
    </citation>
    <scope>NUCLEOTIDE SEQUENCE</scope>
    <source>
        <strain evidence="2">Expedition CK06-06</strain>
    </source>
</reference>
<proteinExistence type="predicted"/>
<comment type="caution">
    <text evidence="2">The sequence shown here is derived from an EMBL/GenBank/DDBJ whole genome shotgun (WGS) entry which is preliminary data.</text>
</comment>
<dbReference type="InterPro" id="IPR001296">
    <property type="entry name" value="Glyco_trans_1"/>
</dbReference>
<protein>
    <recommendedName>
        <fullName evidence="1">Glycosyl transferase family 1 domain-containing protein</fullName>
    </recommendedName>
</protein>
<dbReference type="PANTHER" id="PTHR45947">
    <property type="entry name" value="SULFOQUINOVOSYL TRANSFERASE SQD2"/>
    <property type="match status" value="1"/>
</dbReference>
<accession>X0RXF7</accession>
<feature type="domain" description="Glycosyl transferase family 1" evidence="1">
    <location>
        <begin position="15"/>
        <end position="165"/>
    </location>
</feature>
<dbReference type="CDD" id="cd03801">
    <property type="entry name" value="GT4_PimA-like"/>
    <property type="match status" value="1"/>
</dbReference>
<dbReference type="GO" id="GO:0016757">
    <property type="term" value="F:glycosyltransferase activity"/>
    <property type="evidence" value="ECO:0007669"/>
    <property type="project" value="InterPro"/>
</dbReference>
<organism evidence="2">
    <name type="scientific">marine sediment metagenome</name>
    <dbReference type="NCBI Taxonomy" id="412755"/>
    <lineage>
        <taxon>unclassified sequences</taxon>
        <taxon>metagenomes</taxon>
        <taxon>ecological metagenomes</taxon>
    </lineage>
</organism>
<dbReference type="SUPFAM" id="SSF53756">
    <property type="entry name" value="UDP-Glycosyltransferase/glycogen phosphorylase"/>
    <property type="match status" value="1"/>
</dbReference>
<dbReference type="PANTHER" id="PTHR45947:SF3">
    <property type="entry name" value="SULFOQUINOVOSYL TRANSFERASE SQD2"/>
    <property type="match status" value="1"/>
</dbReference>
<dbReference type="Gene3D" id="3.40.50.2000">
    <property type="entry name" value="Glycogen Phosphorylase B"/>
    <property type="match status" value="2"/>
</dbReference>
<evidence type="ECO:0000313" key="2">
    <source>
        <dbReference type="EMBL" id="GAF68437.1"/>
    </source>
</evidence>
<dbReference type="InterPro" id="IPR050194">
    <property type="entry name" value="Glycosyltransferase_grp1"/>
</dbReference>
<gene>
    <name evidence="2" type="ORF">S01H1_14782</name>
</gene>